<feature type="signal peptide" evidence="2">
    <location>
        <begin position="1"/>
        <end position="29"/>
    </location>
</feature>
<dbReference type="OrthoDB" id="6138985at2759"/>
<keyword evidence="2" id="KW-0732">Signal</keyword>
<dbReference type="InterPro" id="IPR038875">
    <property type="entry name" value="PLA2_conodipine-like"/>
</dbReference>
<feature type="compositionally biased region" description="Basic residues" evidence="1">
    <location>
        <begin position="356"/>
        <end position="371"/>
    </location>
</feature>
<evidence type="ECO:0000313" key="3">
    <source>
        <dbReference type="EMBL" id="KNC30543.1"/>
    </source>
</evidence>
<keyword evidence="4" id="KW-1185">Reference proteome</keyword>
<feature type="compositionally biased region" description="Basic and acidic residues" evidence="1">
    <location>
        <begin position="274"/>
        <end position="285"/>
    </location>
</feature>
<feature type="compositionally biased region" description="Polar residues" evidence="1">
    <location>
        <begin position="305"/>
        <end position="322"/>
    </location>
</feature>
<feature type="region of interest" description="Disordered" evidence="1">
    <location>
        <begin position="598"/>
        <end position="625"/>
    </location>
</feature>
<feature type="compositionally biased region" description="Acidic residues" evidence="1">
    <location>
        <begin position="380"/>
        <end position="403"/>
    </location>
</feature>
<dbReference type="OMA" id="RHRINKA"/>
<dbReference type="Proteomes" id="UP000037069">
    <property type="component" value="Unassembled WGS sequence"/>
</dbReference>
<organism evidence="3 4">
    <name type="scientific">Lucilia cuprina</name>
    <name type="common">Green bottle fly</name>
    <name type="synonym">Australian sheep blowfly</name>
    <dbReference type="NCBI Taxonomy" id="7375"/>
    <lineage>
        <taxon>Eukaryota</taxon>
        <taxon>Metazoa</taxon>
        <taxon>Ecdysozoa</taxon>
        <taxon>Arthropoda</taxon>
        <taxon>Hexapoda</taxon>
        <taxon>Insecta</taxon>
        <taxon>Pterygota</taxon>
        <taxon>Neoptera</taxon>
        <taxon>Endopterygota</taxon>
        <taxon>Diptera</taxon>
        <taxon>Brachycera</taxon>
        <taxon>Muscomorpha</taxon>
        <taxon>Oestroidea</taxon>
        <taxon>Calliphoridae</taxon>
        <taxon>Luciliinae</taxon>
        <taxon>Lucilia</taxon>
    </lineage>
</organism>
<evidence type="ECO:0000256" key="2">
    <source>
        <dbReference type="SAM" id="SignalP"/>
    </source>
</evidence>
<comment type="caution">
    <text evidence="3">The sequence shown here is derived from an EMBL/GenBank/DDBJ whole genome shotgun (WGS) entry which is preliminary data.</text>
</comment>
<gene>
    <name evidence="3" type="ORF">FF38_02278</name>
</gene>
<feature type="compositionally biased region" description="Basic and acidic residues" evidence="1">
    <location>
        <begin position="292"/>
        <end position="304"/>
    </location>
</feature>
<dbReference type="PANTHER" id="PTHR37687:SF1">
    <property type="entry name" value="AGAP006772-PA"/>
    <property type="match status" value="1"/>
</dbReference>
<feature type="region of interest" description="Disordered" evidence="1">
    <location>
        <begin position="253"/>
        <end position="439"/>
    </location>
</feature>
<evidence type="ECO:0000256" key="1">
    <source>
        <dbReference type="SAM" id="MobiDB-lite"/>
    </source>
</evidence>
<proteinExistence type="predicted"/>
<feature type="compositionally biased region" description="Basic and acidic residues" evidence="1">
    <location>
        <begin position="475"/>
        <end position="487"/>
    </location>
</feature>
<dbReference type="EMBL" id="JRES01000505">
    <property type="protein sequence ID" value="KNC30543.1"/>
    <property type="molecule type" value="Genomic_DNA"/>
</dbReference>
<reference evidence="3 4" key="1">
    <citation type="journal article" date="2015" name="Nat. Commun.">
        <title>Lucilia cuprina genome unlocks parasitic fly biology to underpin future interventions.</title>
        <authorList>
            <person name="Anstead C.A."/>
            <person name="Korhonen P.K."/>
            <person name="Young N.D."/>
            <person name="Hall R.S."/>
            <person name="Jex A.R."/>
            <person name="Murali S.C."/>
            <person name="Hughes D.S."/>
            <person name="Lee S.F."/>
            <person name="Perry T."/>
            <person name="Stroehlein A.J."/>
            <person name="Ansell B.R."/>
            <person name="Breugelmans B."/>
            <person name="Hofmann A."/>
            <person name="Qu J."/>
            <person name="Dugan S."/>
            <person name="Lee S.L."/>
            <person name="Chao H."/>
            <person name="Dinh H."/>
            <person name="Han Y."/>
            <person name="Doddapaneni H.V."/>
            <person name="Worley K.C."/>
            <person name="Muzny D.M."/>
            <person name="Ioannidis P."/>
            <person name="Waterhouse R.M."/>
            <person name="Zdobnov E.M."/>
            <person name="James P.J."/>
            <person name="Bagnall N.H."/>
            <person name="Kotze A.C."/>
            <person name="Gibbs R.A."/>
            <person name="Richards S."/>
            <person name="Batterham P."/>
            <person name="Gasser R.B."/>
        </authorList>
    </citation>
    <scope>NUCLEOTIDE SEQUENCE [LARGE SCALE GENOMIC DNA]</scope>
    <source>
        <strain evidence="3 4">LS</strain>
        <tissue evidence="3">Full body</tissue>
    </source>
</reference>
<accession>A0A0L0CDQ3</accession>
<feature type="compositionally biased region" description="Basic residues" evidence="1">
    <location>
        <begin position="421"/>
        <end position="434"/>
    </location>
</feature>
<feature type="chain" id="PRO_5005535927" evidence="2">
    <location>
        <begin position="30"/>
        <end position="777"/>
    </location>
</feature>
<protein>
    <submittedName>
        <fullName evidence="3">Uncharacterized protein</fullName>
    </submittedName>
</protein>
<dbReference type="PANTHER" id="PTHR37687">
    <property type="entry name" value="AGAP006772-PA"/>
    <property type="match status" value="1"/>
</dbReference>
<feature type="region of interest" description="Disordered" evidence="1">
    <location>
        <begin position="472"/>
        <end position="494"/>
    </location>
</feature>
<evidence type="ECO:0000313" key="4">
    <source>
        <dbReference type="Proteomes" id="UP000037069"/>
    </source>
</evidence>
<feature type="compositionally biased region" description="Polar residues" evidence="1">
    <location>
        <begin position="257"/>
        <end position="270"/>
    </location>
</feature>
<dbReference type="AlphaFoldDB" id="A0A0L0CDQ3"/>
<sequence length="777" mass="89988">MGMKMKGKSHYMLLLQLLVMLATTTNCWGQRSPFSLQAAVDELHRQEYPLNAPPVQQSHFMAGAFGSSPDQDYWEEDAAYTYNSKKPRNRLNKQLAKYLEREAYDADHGGLSLGPFGGYEFDEDSNKLIIPKYQDDRKRSSVFRERSNIYDDMPASLFRERETQDMPDHSELTDQFLREIEKAQEHERQDRYKDALRNLWEKYQQQENQIEGDIYEEQKKRMRMPPYYMLMQRKRSYPVLPWLPYNADRKKRFPVSKRSTTHMNNDSPALSNLEKTDENVEKELSELFGSATDEKKKRSIDSSHSKGSTTHAPESETATTTDMRLEVGNSPKNNNTEENVKRSAVNTQHEPDHHQHAGHSLKEHKHGKRSNHGTSHESHEDEGEEEEEDSDEEHDSDEEEEEHEHEHDHEEHEDDEEEAKRKKKRNATTSKKKRNVETLRRTMDDFNIMRSKKSIDWSKYFGLDRKKKAMPVVNDNKDDEMKKRNTDEDTSVEDINKKKKRKLDPAKLDNMNKKLQAIEDFIINETIKYTGAHEGIDNPEEIQRLKDRVLSRLATAYSLEKMRRALEKLRQSVDNENHLMRNIIDPDADNSLENNSLEAVKKDKSPAKAQSLKSEDTEEDAMKKKMKKSNGFMRYPDVANEFGEFEDTLQSPNRYETLNDAYLGNKNYILGTNQCPIIESMAERCRGVDLLSGDVNQELLPLCGVHQLCYLCGTSQIACDYQYLSEADAVCGNNNNECQAAARSVLMILRGTPGPQLGPRECIKNSCLYSAMREIGL</sequence>
<name>A0A0L0CDQ3_LUCCU</name>